<evidence type="ECO:0000313" key="7">
    <source>
        <dbReference type="Proteomes" id="UP000800235"/>
    </source>
</evidence>
<dbReference type="InterPro" id="IPR011047">
    <property type="entry name" value="Quinoprotein_ADH-like_sf"/>
</dbReference>
<evidence type="ECO:0000313" key="6">
    <source>
        <dbReference type="EMBL" id="KAF2433620.1"/>
    </source>
</evidence>
<dbReference type="Gene3D" id="2.140.10.10">
    <property type="entry name" value="Quinoprotein alcohol dehydrogenase-like superfamily"/>
    <property type="match status" value="1"/>
</dbReference>
<accession>A0A9P4NXS7</accession>
<feature type="domain" description="Pyrrolo-quinoline quinone repeat" evidence="5">
    <location>
        <begin position="320"/>
        <end position="543"/>
    </location>
</feature>
<comment type="cofactor">
    <cofactor evidence="1">
        <name>pyrroloquinoline quinone</name>
        <dbReference type="ChEBI" id="CHEBI:58442"/>
    </cofactor>
</comment>
<dbReference type="AlphaFoldDB" id="A0A9P4NXS7"/>
<protein>
    <submittedName>
        <fullName evidence="6">Quino protein alcohol dehydrogenase-like protein</fullName>
    </submittedName>
</protein>
<evidence type="ECO:0000256" key="3">
    <source>
        <dbReference type="ARBA" id="ARBA00023002"/>
    </source>
</evidence>
<organism evidence="6 7">
    <name type="scientific">Tothia fuscella</name>
    <dbReference type="NCBI Taxonomy" id="1048955"/>
    <lineage>
        <taxon>Eukaryota</taxon>
        <taxon>Fungi</taxon>
        <taxon>Dikarya</taxon>
        <taxon>Ascomycota</taxon>
        <taxon>Pezizomycotina</taxon>
        <taxon>Dothideomycetes</taxon>
        <taxon>Pleosporomycetidae</taxon>
        <taxon>Venturiales</taxon>
        <taxon>Cylindrosympodiaceae</taxon>
        <taxon>Tothia</taxon>
    </lineage>
</organism>
<proteinExistence type="inferred from homology"/>
<dbReference type="EMBL" id="MU007020">
    <property type="protein sequence ID" value="KAF2433620.1"/>
    <property type="molecule type" value="Genomic_DNA"/>
</dbReference>
<dbReference type="InterPro" id="IPR002372">
    <property type="entry name" value="PQQ_rpt_dom"/>
</dbReference>
<evidence type="ECO:0000256" key="4">
    <source>
        <dbReference type="SAM" id="SignalP"/>
    </source>
</evidence>
<feature type="signal peptide" evidence="4">
    <location>
        <begin position="1"/>
        <end position="20"/>
    </location>
</feature>
<comment type="similarity">
    <text evidence="2">Belongs to the bacterial PQQ dehydrogenase family.</text>
</comment>
<dbReference type="GO" id="GO:0016491">
    <property type="term" value="F:oxidoreductase activity"/>
    <property type="evidence" value="ECO:0007669"/>
    <property type="project" value="UniProtKB-KW"/>
</dbReference>
<comment type="caution">
    <text evidence="6">The sequence shown here is derived from an EMBL/GenBank/DDBJ whole genome shotgun (WGS) entry which is preliminary data.</text>
</comment>
<keyword evidence="4" id="KW-0732">Signal</keyword>
<keyword evidence="3" id="KW-0560">Oxidoreductase</keyword>
<evidence type="ECO:0000259" key="5">
    <source>
        <dbReference type="Pfam" id="PF13360"/>
    </source>
</evidence>
<name>A0A9P4NXS7_9PEZI</name>
<dbReference type="SUPFAM" id="SSF50998">
    <property type="entry name" value="Quinoprotein alcohol dehydrogenase-like"/>
    <property type="match status" value="2"/>
</dbReference>
<dbReference type="PANTHER" id="PTHR32303:SF10">
    <property type="entry name" value="OUTER MEMBRANE PROTEIN ASSEMBLY FACTOR BAMB"/>
    <property type="match status" value="1"/>
</dbReference>
<feature type="chain" id="PRO_5040322386" evidence="4">
    <location>
        <begin position="21"/>
        <end position="576"/>
    </location>
</feature>
<dbReference type="Pfam" id="PF13360">
    <property type="entry name" value="PQQ_2"/>
    <property type="match status" value="1"/>
</dbReference>
<evidence type="ECO:0000256" key="2">
    <source>
        <dbReference type="ARBA" id="ARBA00008156"/>
    </source>
</evidence>
<gene>
    <name evidence="6" type="ORF">EJ08DRAFT_647296</name>
</gene>
<evidence type="ECO:0000256" key="1">
    <source>
        <dbReference type="ARBA" id="ARBA00001931"/>
    </source>
</evidence>
<reference evidence="6" key="1">
    <citation type="journal article" date="2020" name="Stud. Mycol.">
        <title>101 Dothideomycetes genomes: a test case for predicting lifestyles and emergence of pathogens.</title>
        <authorList>
            <person name="Haridas S."/>
            <person name="Albert R."/>
            <person name="Binder M."/>
            <person name="Bloem J."/>
            <person name="Labutti K."/>
            <person name="Salamov A."/>
            <person name="Andreopoulos B."/>
            <person name="Baker S."/>
            <person name="Barry K."/>
            <person name="Bills G."/>
            <person name="Bluhm B."/>
            <person name="Cannon C."/>
            <person name="Castanera R."/>
            <person name="Culley D."/>
            <person name="Daum C."/>
            <person name="Ezra D."/>
            <person name="Gonzalez J."/>
            <person name="Henrissat B."/>
            <person name="Kuo A."/>
            <person name="Liang C."/>
            <person name="Lipzen A."/>
            <person name="Lutzoni F."/>
            <person name="Magnuson J."/>
            <person name="Mondo S."/>
            <person name="Nolan M."/>
            <person name="Ohm R."/>
            <person name="Pangilinan J."/>
            <person name="Park H.-J."/>
            <person name="Ramirez L."/>
            <person name="Alfaro M."/>
            <person name="Sun H."/>
            <person name="Tritt A."/>
            <person name="Yoshinaga Y."/>
            <person name="Zwiers L.-H."/>
            <person name="Turgeon B."/>
            <person name="Goodwin S."/>
            <person name="Spatafora J."/>
            <person name="Crous P."/>
            <person name="Grigoriev I."/>
        </authorList>
    </citation>
    <scope>NUCLEOTIDE SEQUENCE</scope>
    <source>
        <strain evidence="6">CBS 130266</strain>
    </source>
</reference>
<dbReference type="OrthoDB" id="416253at2759"/>
<dbReference type="Proteomes" id="UP000800235">
    <property type="component" value="Unassembled WGS sequence"/>
</dbReference>
<sequence length="576" mass="61782">MAILKLALLIAGLFSSSLFAQDEENPFNLPENLISWSGWGKDSSNCRFAAFNTALNTSNIHKLKQHCRVAYAEGVSATPVVHRFDGVSYFPTWGGLLIALNHTNCKQVWAVNVTEIIETFQPLSKSQALTTVPVSRTSVQLSSDDVLFFGTQTHALIVAIDRVSGKFLAHTQINSHEHAIVTMSPTLVNVSMPDDGRNVREVLYVGASSAEELAAVSVPGYKCCSFVGNMKALEFNRTKNSFNLLWDLSMIPEELGGEGKWSGAALWGSSPAWNTGSQLIYIATGNTYSFPSGLDENGCSENDPSLPVQNCLPTNVWQNSVLALEANSGTPRWVRQLGPLDAWTVACIVNGTDKLRPVNCPQTPGPDADFGMSPAFVEGYGRDLEIDQGDFDTEDAIIVGQKNGNLYSMNSETGEMIWSTVVGPGGTLGGLSWGVAVDSFYVHFTVINSDGRNMTLLPSNAITTSSAYGAVSINNGSIVWETSTGEGLAFGPPSAIGASTNSVVLQPGPIIQVNWTMPVQKGKLLALDSASGRCLKEFELDAPLHGGSAIQGKYVIFGTGYKGYEGEAYLYVMKGE</sequence>
<keyword evidence="7" id="KW-1185">Reference proteome</keyword>
<dbReference type="PANTHER" id="PTHR32303">
    <property type="entry name" value="QUINOPROTEIN ALCOHOL DEHYDROGENASE (CYTOCHROME C)"/>
    <property type="match status" value="1"/>
</dbReference>